<gene>
    <name evidence="2" type="ORF">JOF36_004588</name>
</gene>
<reference evidence="2 3" key="1">
    <citation type="submission" date="2021-03" db="EMBL/GenBank/DDBJ databases">
        <title>Sequencing the genomes of 1000 actinobacteria strains.</title>
        <authorList>
            <person name="Klenk H.-P."/>
        </authorList>
    </citation>
    <scope>NUCLEOTIDE SEQUENCE [LARGE SCALE GENOMIC DNA]</scope>
    <source>
        <strain evidence="2 3">DSM 45256</strain>
    </source>
</reference>
<evidence type="ECO:0000313" key="3">
    <source>
        <dbReference type="Proteomes" id="UP001519295"/>
    </source>
</evidence>
<dbReference type="Gene3D" id="3.10.450.50">
    <property type="match status" value="1"/>
</dbReference>
<accession>A0ABS4VY65</accession>
<keyword evidence="3" id="KW-1185">Reference proteome</keyword>
<dbReference type="Proteomes" id="UP001519295">
    <property type="component" value="Unassembled WGS sequence"/>
</dbReference>
<dbReference type="InterPro" id="IPR037401">
    <property type="entry name" value="SnoaL-like"/>
</dbReference>
<dbReference type="Pfam" id="PF13577">
    <property type="entry name" value="SnoaL_4"/>
    <property type="match status" value="1"/>
</dbReference>
<organism evidence="2 3">
    <name type="scientific">Pseudonocardia parietis</name>
    <dbReference type="NCBI Taxonomy" id="570936"/>
    <lineage>
        <taxon>Bacteria</taxon>
        <taxon>Bacillati</taxon>
        <taxon>Actinomycetota</taxon>
        <taxon>Actinomycetes</taxon>
        <taxon>Pseudonocardiales</taxon>
        <taxon>Pseudonocardiaceae</taxon>
        <taxon>Pseudonocardia</taxon>
    </lineage>
</organism>
<evidence type="ECO:0000313" key="2">
    <source>
        <dbReference type="EMBL" id="MBP2368892.1"/>
    </source>
</evidence>
<name>A0ABS4VY65_9PSEU</name>
<proteinExistence type="predicted"/>
<dbReference type="EMBL" id="JAGINU010000001">
    <property type="protein sequence ID" value="MBP2368892.1"/>
    <property type="molecule type" value="Genomic_DNA"/>
</dbReference>
<feature type="domain" description="SnoaL-like" evidence="1">
    <location>
        <begin position="15"/>
        <end position="130"/>
    </location>
</feature>
<protein>
    <submittedName>
        <fullName evidence="2">Ketosteroid isomerase-like protein</fullName>
    </submittedName>
</protein>
<dbReference type="CDD" id="cd00531">
    <property type="entry name" value="NTF2_like"/>
    <property type="match status" value="1"/>
</dbReference>
<sequence length="136" mass="14310">MTTATGPSVSADVAEGVRATLAAYCHALDDGRTDDLVALFTADAVSVLPGMDPVTGTDALRTLYAAVVPTGPQRHLTLNTLVTGAGDEISAISDLVFLKHGEAGWGVARVGRYDDVLRLEDGAWRLARRTLTFQPS</sequence>
<dbReference type="SUPFAM" id="SSF54427">
    <property type="entry name" value="NTF2-like"/>
    <property type="match status" value="1"/>
</dbReference>
<evidence type="ECO:0000259" key="1">
    <source>
        <dbReference type="Pfam" id="PF13577"/>
    </source>
</evidence>
<dbReference type="RefSeq" id="WP_210030611.1">
    <property type="nucleotide sequence ID" value="NZ_JAGINU010000001.1"/>
</dbReference>
<dbReference type="InterPro" id="IPR032710">
    <property type="entry name" value="NTF2-like_dom_sf"/>
</dbReference>
<comment type="caution">
    <text evidence="2">The sequence shown here is derived from an EMBL/GenBank/DDBJ whole genome shotgun (WGS) entry which is preliminary data.</text>
</comment>